<keyword evidence="4" id="KW-0732">Signal</keyword>
<name>A0A9Y4N9S7_9TELE</name>
<evidence type="ECO:0000259" key="9">
    <source>
        <dbReference type="PROSITE" id="PS50222"/>
    </source>
</evidence>
<accession>A0A9Y4N9S7</accession>
<protein>
    <submittedName>
        <fullName evidence="11">Reticulocalbin-3 isoform X1</fullName>
    </submittedName>
</protein>
<evidence type="ECO:0000313" key="11">
    <source>
        <dbReference type="RefSeq" id="XP_008288433.1"/>
    </source>
</evidence>
<evidence type="ECO:0000256" key="4">
    <source>
        <dbReference type="ARBA" id="ARBA00022729"/>
    </source>
</evidence>
<dbReference type="Pfam" id="PF13499">
    <property type="entry name" value="EF-hand_7"/>
    <property type="match status" value="2"/>
</dbReference>
<keyword evidence="7" id="KW-0106">Calcium</keyword>
<evidence type="ECO:0000256" key="3">
    <source>
        <dbReference type="ARBA" id="ARBA00022723"/>
    </source>
</evidence>
<evidence type="ECO:0000256" key="1">
    <source>
        <dbReference type="ARBA" id="ARBA00004240"/>
    </source>
</evidence>
<evidence type="ECO:0000256" key="5">
    <source>
        <dbReference type="ARBA" id="ARBA00022737"/>
    </source>
</evidence>
<dbReference type="GO" id="GO:0005509">
    <property type="term" value="F:calcium ion binding"/>
    <property type="evidence" value="ECO:0007669"/>
    <property type="project" value="InterPro"/>
</dbReference>
<comment type="similarity">
    <text evidence="2">Belongs to the CREC family.</text>
</comment>
<keyword evidence="3" id="KW-0479">Metal-binding</keyword>
<dbReference type="SMART" id="SM00054">
    <property type="entry name" value="EFh"/>
    <property type="match status" value="4"/>
</dbReference>
<evidence type="ECO:0000313" key="10">
    <source>
        <dbReference type="Proteomes" id="UP000694891"/>
    </source>
</evidence>
<keyword evidence="8" id="KW-0812">Transmembrane</keyword>
<dbReference type="FunFam" id="1.10.238.10:FF:000109">
    <property type="entry name" value="calumenin isoform X2"/>
    <property type="match status" value="1"/>
</dbReference>
<proteinExistence type="inferred from homology"/>
<evidence type="ECO:0000256" key="7">
    <source>
        <dbReference type="ARBA" id="ARBA00022837"/>
    </source>
</evidence>
<dbReference type="PANTHER" id="PTHR10827:SF91">
    <property type="entry name" value="RETICULOCALBIN 3, EF-HAND CALCIUM BINDING DOMAIN"/>
    <property type="match status" value="1"/>
</dbReference>
<gene>
    <name evidence="11" type="primary">rcn3</name>
</gene>
<dbReference type="SUPFAM" id="SSF47473">
    <property type="entry name" value="EF-hand"/>
    <property type="match status" value="2"/>
</dbReference>
<feature type="domain" description="EF-hand" evidence="9">
    <location>
        <begin position="223"/>
        <end position="258"/>
    </location>
</feature>
<dbReference type="CTD" id="57333"/>
<keyword evidence="8" id="KW-1133">Transmembrane helix</keyword>
<keyword evidence="6" id="KW-0256">Endoplasmic reticulum</keyword>
<dbReference type="GeneID" id="103363442"/>
<dbReference type="InterPro" id="IPR011992">
    <property type="entry name" value="EF-hand-dom_pair"/>
</dbReference>
<dbReference type="Gene3D" id="1.10.238.10">
    <property type="entry name" value="EF-hand"/>
    <property type="match status" value="3"/>
</dbReference>
<dbReference type="AlphaFoldDB" id="A0A9Y4N9S7"/>
<reference evidence="11" key="1">
    <citation type="submission" date="2025-08" db="UniProtKB">
        <authorList>
            <consortium name="RefSeq"/>
        </authorList>
    </citation>
    <scope>IDENTIFICATION</scope>
</reference>
<sequence>MNHRCIKEIKWFSLVNCVFFLHSLFLLCSPRRSVMMLLTSLVPFCLLAAAAVAVPAQEKRIHHQADLSDHAHDDAHGYKYDHEAFLGKEEAKTFDQLSPEESKARLAKIVDRIDTDKDGYISHAELHYWIKHRQRRYIEENVNKHWHDYDKNQDGKIGWEEYKNTTYGYYLGEEFDDIEDKATYKAMLTRDERRFKGADRDADGIATREEFTAFLHPEEYDHMRDVIVQETMEDIDKNRDGKVDLSEYIGDMYTPEGDGEPEPDWVVTERKHFYEFRDTNKDGYMDAAEVANWILPGEVDHADNEAKHLIHETDTNKDEKITKKEILANWNMFVGSQATNYGEDLTKRHDEL</sequence>
<keyword evidence="10" id="KW-1185">Reference proteome</keyword>
<evidence type="ECO:0000256" key="8">
    <source>
        <dbReference type="SAM" id="Phobius"/>
    </source>
</evidence>
<dbReference type="CDD" id="cd16226">
    <property type="entry name" value="EFh_CREC_Calumenin_like"/>
    <property type="match status" value="1"/>
</dbReference>
<dbReference type="PANTHER" id="PTHR10827">
    <property type="entry name" value="RETICULOCALBIN"/>
    <property type="match status" value="1"/>
</dbReference>
<dbReference type="FunFam" id="1.10.238.10:FF:000154">
    <property type="entry name" value="Reticulocalbin 3"/>
    <property type="match status" value="1"/>
</dbReference>
<feature type="domain" description="EF-hand" evidence="9">
    <location>
        <begin position="137"/>
        <end position="172"/>
    </location>
</feature>
<keyword evidence="5" id="KW-0677">Repeat</keyword>
<evidence type="ECO:0000256" key="6">
    <source>
        <dbReference type="ARBA" id="ARBA00022824"/>
    </source>
</evidence>
<dbReference type="InterPro" id="IPR002048">
    <property type="entry name" value="EF_hand_dom"/>
</dbReference>
<dbReference type="GO" id="GO:0005783">
    <property type="term" value="C:endoplasmic reticulum"/>
    <property type="evidence" value="ECO:0007669"/>
    <property type="project" value="UniProtKB-SubCell"/>
</dbReference>
<dbReference type="PROSITE" id="PS00018">
    <property type="entry name" value="EF_HAND_1"/>
    <property type="match status" value="4"/>
</dbReference>
<feature type="transmembrane region" description="Helical" evidence="8">
    <location>
        <begin position="33"/>
        <end position="54"/>
    </location>
</feature>
<feature type="domain" description="EF-hand" evidence="9">
    <location>
        <begin position="186"/>
        <end position="221"/>
    </location>
</feature>
<comment type="subcellular location">
    <subcellularLocation>
        <location evidence="1">Endoplasmic reticulum</location>
    </subcellularLocation>
</comment>
<keyword evidence="8" id="KW-0472">Membrane</keyword>
<evidence type="ECO:0000256" key="2">
    <source>
        <dbReference type="ARBA" id="ARBA00006431"/>
    </source>
</evidence>
<dbReference type="InterPro" id="IPR018247">
    <property type="entry name" value="EF_Hand_1_Ca_BS"/>
</dbReference>
<dbReference type="RefSeq" id="XP_008288433.1">
    <property type="nucleotide sequence ID" value="XM_008290211.1"/>
</dbReference>
<organism evidence="10 11">
    <name type="scientific">Stegastes partitus</name>
    <name type="common">bicolor damselfish</name>
    <dbReference type="NCBI Taxonomy" id="144197"/>
    <lineage>
        <taxon>Eukaryota</taxon>
        <taxon>Metazoa</taxon>
        <taxon>Chordata</taxon>
        <taxon>Craniata</taxon>
        <taxon>Vertebrata</taxon>
        <taxon>Euteleostomi</taxon>
        <taxon>Actinopterygii</taxon>
        <taxon>Neopterygii</taxon>
        <taxon>Teleostei</taxon>
        <taxon>Neoteleostei</taxon>
        <taxon>Acanthomorphata</taxon>
        <taxon>Ovalentaria</taxon>
        <taxon>Pomacentridae</taxon>
        <taxon>Stegastes</taxon>
    </lineage>
</organism>
<feature type="transmembrane region" description="Helical" evidence="8">
    <location>
        <begin position="9"/>
        <end position="27"/>
    </location>
</feature>
<dbReference type="Proteomes" id="UP000694891">
    <property type="component" value="Unplaced"/>
</dbReference>
<feature type="domain" description="EF-hand" evidence="9">
    <location>
        <begin position="101"/>
        <end position="136"/>
    </location>
</feature>
<dbReference type="PROSITE" id="PS50222">
    <property type="entry name" value="EF_HAND_2"/>
    <property type="match status" value="4"/>
</dbReference>